<feature type="domain" description="ASPIC/UnbV" evidence="2">
    <location>
        <begin position="533"/>
        <end position="600"/>
    </location>
</feature>
<dbReference type="Gene3D" id="2.130.10.130">
    <property type="entry name" value="Integrin alpha, N-terminal"/>
    <property type="match status" value="4"/>
</dbReference>
<evidence type="ECO:0000313" key="4">
    <source>
        <dbReference type="Proteomes" id="UP000192277"/>
    </source>
</evidence>
<organism evidence="3 4">
    <name type="scientific">Niastella koreensis</name>
    <dbReference type="NCBI Taxonomy" id="354356"/>
    <lineage>
        <taxon>Bacteria</taxon>
        <taxon>Pseudomonadati</taxon>
        <taxon>Bacteroidota</taxon>
        <taxon>Chitinophagia</taxon>
        <taxon>Chitinophagales</taxon>
        <taxon>Chitinophagaceae</taxon>
        <taxon>Niastella</taxon>
    </lineage>
</organism>
<dbReference type="InterPro" id="IPR028994">
    <property type="entry name" value="Integrin_alpha_N"/>
</dbReference>
<dbReference type="Pfam" id="PF13517">
    <property type="entry name" value="FG-GAP_3"/>
    <property type="match status" value="5"/>
</dbReference>
<dbReference type="InterPro" id="IPR011519">
    <property type="entry name" value="UnbV_ASPIC"/>
</dbReference>
<dbReference type="PANTHER" id="PTHR16026:SF0">
    <property type="entry name" value="CARTILAGE ACIDIC PROTEIN 1"/>
    <property type="match status" value="1"/>
</dbReference>
<accession>A0ABX3NW17</accession>
<proteinExistence type="predicted"/>
<name>A0ABX3NW17_9BACT</name>
<dbReference type="RefSeq" id="WP_014221646.1">
    <property type="nucleotide sequence ID" value="NZ_LWBO01000012.1"/>
</dbReference>
<dbReference type="EMBL" id="LWBO01000012">
    <property type="protein sequence ID" value="OQP48444.1"/>
    <property type="molecule type" value="Genomic_DNA"/>
</dbReference>
<comment type="caution">
    <text evidence="3">The sequence shown here is derived from an EMBL/GenBank/DDBJ whole genome shotgun (WGS) entry which is preliminary data.</text>
</comment>
<protein>
    <submittedName>
        <fullName evidence="3">RNA-binding protein</fullName>
    </submittedName>
</protein>
<keyword evidence="1" id="KW-0732">Signal</keyword>
<sequence length="1193" mass="131923">MKHCYVLIPFFAILFGPACKQKNTLFQMVTSSHSGIHFNNTIVENDSINPLDMTNIYNGGGVGIGDFNNDGLQDVYFTGSLVPNKLYLNKGDLTFEDVTQQAGVAGEGRWCRGVSVVDINNDGLADLYVCASMLKTGAQRQNLLYVNQGIDKNGVPKFKEQAADYGLNDTTFSTQAAFFDYDNDGDLDMCLAVNEIREKDNPSVFRPKITDGSHFSTGRLYRNDYNEQLKHPVFTNVSKEAGITIEGYGHAVSIADFNKDGWKDIFVTNDFLPNDLLYINNHNGTFTDKATTYFKHTSFYGMGQDVVDINNDGLADVVELDMNPEDNFRKKMMLPANSYSLYQNSDYYHYQYQYIRNTLQLNMGPRVLQKDSIGDPVFAEIGFMAGIAETDWSWTPLVQDFDNDGWRDIIITNGYPKDVTDHDFTAFRSQSSRLASKKFILDQIPQVKINNYAYHNNGNLTFTNATTDWGLATPSFSNGAAWADLDNDGDLDFVVNNINDEAMVYKNTLRDNKPDSAHYLRFHLKGADKNKNGLGTFIELYYKGHQQVYEQSPVRGYLSSVQGDAHFGLGAVTQVDSICIKWPNGNMQVLQHVKADQLITVVQAKATTPYTWQQPVQAGNTLFTDVTANTGIQYTQTENDFIDFYIQKLLPHKLSEYGPAMAVGDLDGNGLDDLVCGGSSGYSATLLLQTPGGQFTSKLLQPNASEQTKPGEDMGIALFDADGDKDLDLFIAGGGYEHAANDTAYGDKLFINDGKGRFVLNTTAIPKNYTSKSCVRVADFDKDGDLDLFIAGRVEPGSYPKPVSSFIYRNDSKPGMPSFVDVTQTVAPCLNKIGLVCDAAWTDFDNDGWPDLALAGEWMPLTFIKNTNGIFNNITPQTGIQDKTGWWTSLAPGDFDNDGDIDYIAGNLGLNSFYRGNANYPVHMYAKDFDNNGVYDAIPSLYLPASAENPQRQEFIAEMRDDVTKQVVGFKAKYPNYKNYAAAPFSQMFKPEEMKNALVVKADFFAHCLVKNQGNGRFELQPLPMPAQFSCLNGMLVQDFNGDGNLDVLINGNDYGTEVSVGRYDGCDGLLLQGDGKGGFTPLSLLQSGIFVPGNGKSLVQLKNAAGNYLLAAAQNRGPLKIYSLKKPVRCEPVGPLEVKANVKYQNGKTQARELNYGASFLSQSGRFIVLDSSIVSVEIIDNKGNKRVVTNR</sequence>
<dbReference type="InterPro" id="IPR013517">
    <property type="entry name" value="FG-GAP"/>
</dbReference>
<keyword evidence="4" id="KW-1185">Reference proteome</keyword>
<dbReference type="PANTHER" id="PTHR16026">
    <property type="entry name" value="CARTILAGE ACIDIC PROTEIN 1"/>
    <property type="match status" value="1"/>
</dbReference>
<dbReference type="Pfam" id="PF07593">
    <property type="entry name" value="UnbV_ASPIC"/>
    <property type="match status" value="1"/>
</dbReference>
<gene>
    <name evidence="3" type="ORF">A4D02_06945</name>
</gene>
<dbReference type="InterPro" id="IPR027039">
    <property type="entry name" value="Crtac1"/>
</dbReference>
<evidence type="ECO:0000313" key="3">
    <source>
        <dbReference type="EMBL" id="OQP48444.1"/>
    </source>
</evidence>
<dbReference type="Proteomes" id="UP000192277">
    <property type="component" value="Unassembled WGS sequence"/>
</dbReference>
<reference evidence="3 4" key="1">
    <citation type="submission" date="2016-04" db="EMBL/GenBank/DDBJ databases">
        <authorList>
            <person name="Chen L."/>
            <person name="Zhuang W."/>
            <person name="Wang G."/>
        </authorList>
    </citation>
    <scope>NUCLEOTIDE SEQUENCE [LARGE SCALE GENOMIC DNA]</scope>
    <source>
        <strain evidence="4">GR20</strain>
    </source>
</reference>
<dbReference type="SUPFAM" id="SSF69318">
    <property type="entry name" value="Integrin alpha N-terminal domain"/>
    <property type="match status" value="3"/>
</dbReference>
<evidence type="ECO:0000259" key="2">
    <source>
        <dbReference type="Pfam" id="PF07593"/>
    </source>
</evidence>
<evidence type="ECO:0000256" key="1">
    <source>
        <dbReference type="ARBA" id="ARBA00022729"/>
    </source>
</evidence>